<keyword evidence="2" id="KW-1185">Reference proteome</keyword>
<sequence length="74" mass="8192">MRAPPSSCNAGAVAAPWATALPRLWRDEVVEQASHCDFESPTDWMCRVACGDEDPARQQRVRQGLLDAAARWLP</sequence>
<accession>A0A5C6TQZ4</accession>
<gene>
    <name evidence="1" type="ORF">FSC37_23165</name>
</gene>
<dbReference type="EMBL" id="VOPW01000003">
    <property type="protein sequence ID" value="TXC62078.1"/>
    <property type="molecule type" value="Genomic_DNA"/>
</dbReference>
<dbReference type="AlphaFoldDB" id="A0A5C6TQZ4"/>
<name>A0A5C6TQZ4_9BURK</name>
<comment type="caution">
    <text evidence="1">The sequence shown here is derived from an EMBL/GenBank/DDBJ whole genome shotgun (WGS) entry which is preliminary data.</text>
</comment>
<reference evidence="1 2" key="1">
    <citation type="submission" date="2019-08" db="EMBL/GenBank/DDBJ databases">
        <authorList>
            <person name="Khan S.A."/>
            <person name="Jeon C.O."/>
            <person name="Jeong S.E."/>
        </authorList>
    </citation>
    <scope>NUCLEOTIDE SEQUENCE [LARGE SCALE GENOMIC DNA]</scope>
    <source>
        <strain evidence="2">IMCC1728</strain>
    </source>
</reference>
<protein>
    <submittedName>
        <fullName evidence="1">Uncharacterized protein</fullName>
    </submittedName>
</protein>
<proteinExistence type="predicted"/>
<evidence type="ECO:0000313" key="2">
    <source>
        <dbReference type="Proteomes" id="UP000321832"/>
    </source>
</evidence>
<organism evidence="1 2">
    <name type="scientific">Piscinibacter aquaticus</name>
    <dbReference type="NCBI Taxonomy" id="392597"/>
    <lineage>
        <taxon>Bacteria</taxon>
        <taxon>Pseudomonadati</taxon>
        <taxon>Pseudomonadota</taxon>
        <taxon>Betaproteobacteria</taxon>
        <taxon>Burkholderiales</taxon>
        <taxon>Sphaerotilaceae</taxon>
        <taxon>Piscinibacter</taxon>
    </lineage>
</organism>
<evidence type="ECO:0000313" key="1">
    <source>
        <dbReference type="EMBL" id="TXC62078.1"/>
    </source>
</evidence>
<dbReference type="Proteomes" id="UP000321832">
    <property type="component" value="Unassembled WGS sequence"/>
</dbReference>